<sequence length="876" mass="100693">MAWHKVTILAQGDQEEVFFQDKLEMYSFLTAVEKCYCLFVDFYGNICHDVRSPTTSDVRSPTTLKLHQLRVHGPVSEDFLKKKLENYLDCGHKYALRMSLDSYGCYDMFYMKNQGDKLYGWSFGKVVETKDGYTMKDSNTEAVADLKTLLKQYISSLKSIPSNCIRIKPQQFEGCDEIKRYLLGMVQLQSSEAIEDDEQARRRLENAPKVYLNNQVVIGDDIEFGYFTEVKRALLNKEQPVIVKILKQHQAIKQNHQELQEALMESVSKLMEWDSAKFFVGFHGICLMPETSSLMSGTSFCGLKQFLLSEKTDMPQLKLDHLMQVPVFLVDALLYMEKKNCYHGNINCDNLVVERFDNMVLKLTDPGMVTIRNKLPLDHSLNVERLPWLAPERIKHLSNVTVKSEVWAIGTTLWQMFSGARNPNADIQDRLGKTGSTALSDCEVVQFFQDNQGLSCPKYLKPAPNDPSPALLMKEKFYQAILPCWTIDSEDRPNPTMLLKSFIEICQSYGSNYHTYSSLNYSGVIFEHRESNSSGHETRNVPDISALTDHVGDQGVGTAVERLHGQSKASVTAVTLDPSTSDNMTNTNKYSLVLSETSLQIFWDSIIGKGAFGDIFMGRFEHRDVAVKKCRNASEYPRFQREFELLHKLKCKQHHPNIVEFIGLYDLKDTTICYAYVMEYAENQSQVKYLQNQPVPVTVHQKLKLLKDAAHGMQFLFENNIIHCGLTSENILVKADLTTLISDFGWAKELDTDVEDFTYMYRRSNLKTKIFWSAPEVLQCKYSKFTDNWSYGVVCCEVFRDGKQPCFDDLAVGNKDEAEIYWQKIKKGDRFPCPILCPKEIFDSVVLRCWEKEFMKRIYFHDIVTYIGSWLENHPS</sequence>
<gene>
    <name evidence="3" type="ORF">DPMN_107438</name>
</gene>
<dbReference type="GO" id="GO:0007259">
    <property type="term" value="P:cell surface receptor signaling pathway via JAK-STAT"/>
    <property type="evidence" value="ECO:0007669"/>
    <property type="project" value="TreeGrafter"/>
</dbReference>
<dbReference type="GO" id="GO:0005524">
    <property type="term" value="F:ATP binding"/>
    <property type="evidence" value="ECO:0007669"/>
    <property type="project" value="UniProtKB-UniRule"/>
</dbReference>
<name>A0A9D4QK59_DREPO</name>
<dbReference type="GO" id="GO:0030154">
    <property type="term" value="P:cell differentiation"/>
    <property type="evidence" value="ECO:0007669"/>
    <property type="project" value="TreeGrafter"/>
</dbReference>
<feature type="domain" description="Protein kinase" evidence="2">
    <location>
        <begin position="216"/>
        <end position="517"/>
    </location>
</feature>
<evidence type="ECO:0000313" key="3">
    <source>
        <dbReference type="EMBL" id="KAH3834119.1"/>
    </source>
</evidence>
<dbReference type="GO" id="GO:0005829">
    <property type="term" value="C:cytosol"/>
    <property type="evidence" value="ECO:0007669"/>
    <property type="project" value="TreeGrafter"/>
</dbReference>
<evidence type="ECO:0000256" key="1">
    <source>
        <dbReference type="PROSITE-ProRule" id="PRU10141"/>
    </source>
</evidence>
<keyword evidence="1" id="KW-0067">ATP-binding</keyword>
<dbReference type="PANTHER" id="PTHR45807:SF7">
    <property type="entry name" value="TYROSINE-PROTEIN KINASE HOPSCOTCH"/>
    <property type="match status" value="1"/>
</dbReference>
<dbReference type="GO" id="GO:0005126">
    <property type="term" value="F:cytokine receptor binding"/>
    <property type="evidence" value="ECO:0007669"/>
    <property type="project" value="TreeGrafter"/>
</dbReference>
<dbReference type="Proteomes" id="UP000828390">
    <property type="component" value="Unassembled WGS sequence"/>
</dbReference>
<keyword evidence="4" id="KW-1185">Reference proteome</keyword>
<dbReference type="Gene3D" id="1.10.510.10">
    <property type="entry name" value="Transferase(Phosphotransferase) domain 1"/>
    <property type="match status" value="2"/>
</dbReference>
<dbReference type="PROSITE" id="PS00107">
    <property type="entry name" value="PROTEIN_KINASE_ATP"/>
    <property type="match status" value="1"/>
</dbReference>
<dbReference type="GO" id="GO:0019221">
    <property type="term" value="P:cytokine-mediated signaling pathway"/>
    <property type="evidence" value="ECO:0007669"/>
    <property type="project" value="TreeGrafter"/>
</dbReference>
<dbReference type="InterPro" id="IPR001245">
    <property type="entry name" value="Ser-Thr/Tyr_kinase_cat_dom"/>
</dbReference>
<dbReference type="EMBL" id="JAIWYP010000004">
    <property type="protein sequence ID" value="KAH3834119.1"/>
    <property type="molecule type" value="Genomic_DNA"/>
</dbReference>
<dbReference type="OrthoDB" id="6109907at2759"/>
<protein>
    <recommendedName>
        <fullName evidence="2">Protein kinase domain-containing protein</fullName>
    </recommendedName>
</protein>
<dbReference type="InterPro" id="IPR000719">
    <property type="entry name" value="Prot_kinase_dom"/>
</dbReference>
<feature type="binding site" evidence="1">
    <location>
        <position position="629"/>
    </location>
    <ligand>
        <name>ATP</name>
        <dbReference type="ChEBI" id="CHEBI:30616"/>
    </ligand>
</feature>
<keyword evidence="1" id="KW-0547">Nucleotide-binding</keyword>
<dbReference type="GO" id="GO:0004715">
    <property type="term" value="F:non-membrane spanning protein tyrosine kinase activity"/>
    <property type="evidence" value="ECO:0007669"/>
    <property type="project" value="TreeGrafter"/>
</dbReference>
<dbReference type="SUPFAM" id="SSF56112">
    <property type="entry name" value="Protein kinase-like (PK-like)"/>
    <property type="match status" value="2"/>
</dbReference>
<proteinExistence type="predicted"/>
<dbReference type="PANTHER" id="PTHR45807">
    <property type="entry name" value="TYROSINE-PROTEIN KINASE HOPSCOTCH"/>
    <property type="match status" value="1"/>
</dbReference>
<evidence type="ECO:0000259" key="2">
    <source>
        <dbReference type="PROSITE" id="PS50011"/>
    </source>
</evidence>
<comment type="caution">
    <text evidence="3">The sequence shown here is derived from an EMBL/GenBank/DDBJ whole genome shotgun (WGS) entry which is preliminary data.</text>
</comment>
<dbReference type="InterPro" id="IPR017441">
    <property type="entry name" value="Protein_kinase_ATP_BS"/>
</dbReference>
<reference evidence="3" key="1">
    <citation type="journal article" date="2019" name="bioRxiv">
        <title>The Genome of the Zebra Mussel, Dreissena polymorpha: A Resource for Invasive Species Research.</title>
        <authorList>
            <person name="McCartney M.A."/>
            <person name="Auch B."/>
            <person name="Kono T."/>
            <person name="Mallez S."/>
            <person name="Zhang Y."/>
            <person name="Obille A."/>
            <person name="Becker A."/>
            <person name="Abrahante J.E."/>
            <person name="Garbe J."/>
            <person name="Badalamenti J.P."/>
            <person name="Herman A."/>
            <person name="Mangelson H."/>
            <person name="Liachko I."/>
            <person name="Sullivan S."/>
            <person name="Sone E.D."/>
            <person name="Koren S."/>
            <person name="Silverstein K.A.T."/>
            <person name="Beckman K.B."/>
            <person name="Gohl D.M."/>
        </authorList>
    </citation>
    <scope>NUCLEOTIDE SEQUENCE</scope>
    <source>
        <strain evidence="3">Duluth1</strain>
        <tissue evidence="3">Whole animal</tissue>
    </source>
</reference>
<dbReference type="InterPro" id="IPR011009">
    <property type="entry name" value="Kinase-like_dom_sf"/>
</dbReference>
<dbReference type="AlphaFoldDB" id="A0A9D4QK59"/>
<organism evidence="3 4">
    <name type="scientific">Dreissena polymorpha</name>
    <name type="common">Zebra mussel</name>
    <name type="synonym">Mytilus polymorpha</name>
    <dbReference type="NCBI Taxonomy" id="45954"/>
    <lineage>
        <taxon>Eukaryota</taxon>
        <taxon>Metazoa</taxon>
        <taxon>Spiralia</taxon>
        <taxon>Lophotrochozoa</taxon>
        <taxon>Mollusca</taxon>
        <taxon>Bivalvia</taxon>
        <taxon>Autobranchia</taxon>
        <taxon>Heteroconchia</taxon>
        <taxon>Euheterodonta</taxon>
        <taxon>Imparidentia</taxon>
        <taxon>Neoheterodontei</taxon>
        <taxon>Myida</taxon>
        <taxon>Dreissenoidea</taxon>
        <taxon>Dreissenidae</taxon>
        <taxon>Dreissena</taxon>
    </lineage>
</organism>
<accession>A0A9D4QK59</accession>
<reference evidence="3" key="2">
    <citation type="submission" date="2020-11" db="EMBL/GenBank/DDBJ databases">
        <authorList>
            <person name="McCartney M.A."/>
            <person name="Auch B."/>
            <person name="Kono T."/>
            <person name="Mallez S."/>
            <person name="Becker A."/>
            <person name="Gohl D.M."/>
            <person name="Silverstein K.A.T."/>
            <person name="Koren S."/>
            <person name="Bechman K.B."/>
            <person name="Herman A."/>
            <person name="Abrahante J.E."/>
            <person name="Garbe J."/>
        </authorList>
    </citation>
    <scope>NUCLEOTIDE SEQUENCE</scope>
    <source>
        <strain evidence="3">Duluth1</strain>
        <tissue evidence="3">Whole animal</tissue>
    </source>
</reference>
<dbReference type="InterPro" id="IPR051286">
    <property type="entry name" value="JAK"/>
</dbReference>
<dbReference type="PROSITE" id="PS50011">
    <property type="entry name" value="PROTEIN_KINASE_DOM"/>
    <property type="match status" value="2"/>
</dbReference>
<dbReference type="GO" id="GO:0035556">
    <property type="term" value="P:intracellular signal transduction"/>
    <property type="evidence" value="ECO:0007669"/>
    <property type="project" value="TreeGrafter"/>
</dbReference>
<evidence type="ECO:0000313" key="4">
    <source>
        <dbReference type="Proteomes" id="UP000828390"/>
    </source>
</evidence>
<dbReference type="Pfam" id="PF07714">
    <property type="entry name" value="PK_Tyr_Ser-Thr"/>
    <property type="match status" value="2"/>
</dbReference>
<feature type="domain" description="Protein kinase" evidence="2">
    <location>
        <begin position="601"/>
        <end position="876"/>
    </location>
</feature>